<feature type="binding site" evidence="11">
    <location>
        <position position="166"/>
    </location>
    <ligand>
        <name>(2R)-3-phosphoglycerate</name>
        <dbReference type="ChEBI" id="CHEBI:58272"/>
    </ligand>
</feature>
<dbReference type="GO" id="GO:0043531">
    <property type="term" value="F:ADP binding"/>
    <property type="evidence" value="ECO:0007669"/>
    <property type="project" value="TreeGrafter"/>
</dbReference>
<evidence type="ECO:0000256" key="1">
    <source>
        <dbReference type="ARBA" id="ARBA00000642"/>
    </source>
</evidence>
<reference evidence="14 15" key="1">
    <citation type="journal article" date="2012" name="J. Bacteriol.">
        <title>Genome Sequence of "Candidatus Mycoplasma haemolamae" Strain Purdue, a Red Blood Cell Pathogen of Alpacas (Vicugna pacos) and Llamas (Lama glama).</title>
        <authorList>
            <person name="Guimaraes A.M."/>
            <person name="Toth B."/>
            <person name="Santos A.P."/>
            <person name="do Nascimento N.C."/>
            <person name="Kritchevsky J.E."/>
            <person name="Messick J.B."/>
        </authorList>
    </citation>
    <scope>NUCLEOTIDE SEQUENCE [LARGE SCALE GENOMIC DNA]</scope>
    <source>
        <strain evidence="14 15">Purdue</strain>
    </source>
</reference>
<proteinExistence type="inferred from homology"/>
<feature type="binding site" evidence="10 12">
    <location>
        <position position="217"/>
    </location>
    <ligand>
        <name>ATP</name>
        <dbReference type="ChEBI" id="CHEBI:30616"/>
    </ligand>
</feature>
<dbReference type="PRINTS" id="PR00477">
    <property type="entry name" value="PHGLYCKINASE"/>
</dbReference>
<keyword evidence="8 10" id="KW-0067">ATP-binding</keyword>
<feature type="binding site" evidence="10 11">
    <location>
        <begin position="61"/>
        <end position="64"/>
    </location>
    <ligand>
        <name>substrate</name>
    </ligand>
</feature>
<dbReference type="PANTHER" id="PTHR11406:SF23">
    <property type="entry name" value="PHOSPHOGLYCERATE KINASE 1, CHLOROPLASTIC-RELATED"/>
    <property type="match status" value="1"/>
</dbReference>
<evidence type="ECO:0000256" key="5">
    <source>
        <dbReference type="ARBA" id="ARBA00022679"/>
    </source>
</evidence>
<dbReference type="InterPro" id="IPR036043">
    <property type="entry name" value="Phosphoglycerate_kinase_sf"/>
</dbReference>
<dbReference type="AlphaFoldDB" id="I7CH08"/>
<dbReference type="STRING" id="1212765.MHLP_04305"/>
<dbReference type="OrthoDB" id="9808460at2"/>
<protein>
    <recommendedName>
        <fullName evidence="4 10">Phosphoglycerate kinase</fullName>
        <ecNumber evidence="3 10">2.7.2.3</ecNumber>
    </recommendedName>
</protein>
<feature type="binding site" evidence="10 12">
    <location>
        <position position="336"/>
    </location>
    <ligand>
        <name>ATP</name>
        <dbReference type="ChEBI" id="CHEBI:30616"/>
    </ligand>
</feature>
<keyword evidence="7 10" id="KW-0418">Kinase</keyword>
<comment type="similarity">
    <text evidence="10 13">Belongs to the phosphoglycerate kinase family.</text>
</comment>
<dbReference type="Pfam" id="PF00162">
    <property type="entry name" value="PGK"/>
    <property type="match status" value="1"/>
</dbReference>
<evidence type="ECO:0000256" key="11">
    <source>
        <dbReference type="PIRSR" id="PIRSR000724-1"/>
    </source>
</evidence>
<dbReference type="PATRIC" id="fig|1212765.3.peg.978"/>
<evidence type="ECO:0000256" key="6">
    <source>
        <dbReference type="ARBA" id="ARBA00022741"/>
    </source>
</evidence>
<dbReference type="EMBL" id="CP003731">
    <property type="protein sequence ID" value="AFO52441.1"/>
    <property type="molecule type" value="Genomic_DNA"/>
</dbReference>
<feature type="binding site" evidence="10">
    <location>
        <position position="38"/>
    </location>
    <ligand>
        <name>substrate</name>
    </ligand>
</feature>
<evidence type="ECO:0000256" key="8">
    <source>
        <dbReference type="ARBA" id="ARBA00022840"/>
    </source>
</evidence>
<keyword evidence="10" id="KW-0963">Cytoplasm</keyword>
<comment type="subunit">
    <text evidence="10">Monomer.</text>
</comment>
<evidence type="ECO:0000256" key="10">
    <source>
        <dbReference type="HAMAP-Rule" id="MF_00145"/>
    </source>
</evidence>
<dbReference type="GO" id="GO:0005829">
    <property type="term" value="C:cytosol"/>
    <property type="evidence" value="ECO:0007669"/>
    <property type="project" value="TreeGrafter"/>
</dbReference>
<comment type="catalytic activity">
    <reaction evidence="1 10 13">
        <text>(2R)-3-phosphoglycerate + ATP = (2R)-3-phospho-glyceroyl phosphate + ADP</text>
        <dbReference type="Rhea" id="RHEA:14801"/>
        <dbReference type="ChEBI" id="CHEBI:30616"/>
        <dbReference type="ChEBI" id="CHEBI:57604"/>
        <dbReference type="ChEBI" id="CHEBI:58272"/>
        <dbReference type="ChEBI" id="CHEBI:456216"/>
        <dbReference type="EC" id="2.7.2.3"/>
    </reaction>
</comment>
<feature type="binding site" evidence="11">
    <location>
        <position position="123"/>
    </location>
    <ligand>
        <name>(2R)-3-phosphoglycerate</name>
        <dbReference type="ChEBI" id="CHEBI:58272"/>
    </ligand>
</feature>
<keyword evidence="15" id="KW-1185">Reference proteome</keyword>
<feature type="binding site" evidence="10 12">
    <location>
        <begin position="365"/>
        <end position="368"/>
    </location>
    <ligand>
        <name>ATP</name>
        <dbReference type="ChEBI" id="CHEBI:30616"/>
    </ligand>
</feature>
<dbReference type="PANTHER" id="PTHR11406">
    <property type="entry name" value="PHOSPHOGLYCERATE KINASE"/>
    <property type="match status" value="1"/>
</dbReference>
<comment type="subcellular location">
    <subcellularLocation>
        <location evidence="10">Cytoplasm</location>
    </subcellularLocation>
</comment>
<dbReference type="GO" id="GO:0006094">
    <property type="term" value="P:gluconeogenesis"/>
    <property type="evidence" value="ECO:0007669"/>
    <property type="project" value="TreeGrafter"/>
</dbReference>
<dbReference type="FunFam" id="3.40.50.1260:FF:000001">
    <property type="entry name" value="Phosphoglycerate kinase"/>
    <property type="match status" value="1"/>
</dbReference>
<evidence type="ECO:0000256" key="12">
    <source>
        <dbReference type="PIRSR" id="PIRSR000724-2"/>
    </source>
</evidence>
<feature type="binding site" evidence="11">
    <location>
        <position position="38"/>
    </location>
    <ligand>
        <name>(2R)-3-phosphoglycerate</name>
        <dbReference type="ChEBI" id="CHEBI:58272"/>
    </ligand>
</feature>
<evidence type="ECO:0000256" key="3">
    <source>
        <dbReference type="ARBA" id="ARBA00013061"/>
    </source>
</evidence>
<dbReference type="UniPathway" id="UPA00109">
    <property type="reaction ID" value="UER00185"/>
</dbReference>
<evidence type="ECO:0000256" key="7">
    <source>
        <dbReference type="ARBA" id="ARBA00022777"/>
    </source>
</evidence>
<dbReference type="GO" id="GO:0004618">
    <property type="term" value="F:phosphoglycerate kinase activity"/>
    <property type="evidence" value="ECO:0007669"/>
    <property type="project" value="UniProtKB-UniRule"/>
</dbReference>
<feature type="binding site" evidence="10">
    <location>
        <position position="166"/>
    </location>
    <ligand>
        <name>substrate</name>
    </ligand>
</feature>
<evidence type="ECO:0000313" key="14">
    <source>
        <dbReference type="EMBL" id="AFO52441.1"/>
    </source>
</evidence>
<comment type="caution">
    <text evidence="10">Lacks conserved residue(s) required for the propagation of feature annotation.</text>
</comment>
<evidence type="ECO:0000256" key="13">
    <source>
        <dbReference type="RuleBase" id="RU000532"/>
    </source>
</evidence>
<dbReference type="HOGENOM" id="CLU_025427_0_2_14"/>
<keyword evidence="6 10" id="KW-0547">Nucleotide-binding</keyword>
<dbReference type="KEGG" id="mhl:MHLP_04305"/>
<dbReference type="InterPro" id="IPR001576">
    <property type="entry name" value="Phosphoglycerate_kinase"/>
</dbReference>
<dbReference type="InterPro" id="IPR015824">
    <property type="entry name" value="Phosphoglycerate_kinase_N"/>
</dbReference>
<evidence type="ECO:0000256" key="2">
    <source>
        <dbReference type="ARBA" id="ARBA00004838"/>
    </source>
</evidence>
<gene>
    <name evidence="10 14" type="primary">pgk</name>
    <name evidence="14" type="ordered locus">MHLP_04305</name>
</gene>
<name>I7CH08_MYCHA</name>
<reference evidence="15" key="2">
    <citation type="submission" date="2012-07" db="EMBL/GenBank/DDBJ databases">
        <title>Complete genome sequence of 'Candidatus Mycoplasma haemolamae'.</title>
        <authorList>
            <person name="Guimaraes A.M.S."/>
            <person name="Toth B."/>
            <person name="Santos A.P."/>
            <person name="Nascimento N.C."/>
            <person name="Sojka J.E."/>
            <person name="Messick J.B."/>
        </authorList>
    </citation>
    <scope>NUCLEOTIDE SEQUENCE [LARGE SCALE GENOMIC DNA]</scope>
    <source>
        <strain evidence="15">Purdue</strain>
    </source>
</reference>
<evidence type="ECO:0000313" key="15">
    <source>
        <dbReference type="Proteomes" id="UP000006502"/>
    </source>
</evidence>
<evidence type="ECO:0000256" key="9">
    <source>
        <dbReference type="ARBA" id="ARBA00023152"/>
    </source>
</evidence>
<dbReference type="HAMAP" id="MF_00145">
    <property type="entry name" value="Phosphoglyc_kinase"/>
    <property type="match status" value="1"/>
</dbReference>
<dbReference type="GO" id="GO:0005524">
    <property type="term" value="F:ATP binding"/>
    <property type="evidence" value="ECO:0007669"/>
    <property type="project" value="UniProtKB-KW"/>
</dbReference>
<dbReference type="GO" id="GO:0006096">
    <property type="term" value="P:glycolytic process"/>
    <property type="evidence" value="ECO:0007669"/>
    <property type="project" value="UniProtKB-UniRule"/>
</dbReference>
<dbReference type="Gene3D" id="3.40.50.1260">
    <property type="entry name" value="Phosphoglycerate kinase, N-terminal domain"/>
    <property type="match status" value="2"/>
</dbReference>
<evidence type="ECO:0000256" key="4">
    <source>
        <dbReference type="ARBA" id="ARBA00016471"/>
    </source>
</evidence>
<dbReference type="PROSITE" id="PS00111">
    <property type="entry name" value="PGLYCERATE_KINASE"/>
    <property type="match status" value="1"/>
</dbReference>
<dbReference type="EC" id="2.7.2.3" evidence="3 10"/>
<feature type="binding site" evidence="10 11">
    <location>
        <begin position="23"/>
        <end position="25"/>
    </location>
    <ligand>
        <name>substrate</name>
    </ligand>
</feature>
<accession>I7CH08</accession>
<sequence length="411" mass="45277">MRYNKVTLRDLDLSNKKVVVRLDLNVPIKDGVIKNKTRILGAVETLQYLLDKGCKVVVLSHFDRIKSWEEIESGKKSLELVAREFQNIFSSKKVQFVSECHFDAVKKIVSSSDSDIFVLENTRYYDIDCQTKEVIKMESGNHPALAEFYASLGDVFVNDAFGTSHRAHASNVGVAEASKESAVGFLIEKELKALDYACESPEGPKVMILGGAKASDKLKLIKEIINNVDKLIIGGGMTYTFLKAQGKEVGSSLVEKDYIDQCGEILKQYQDKIVLPVDHKIAPEFKDIEGKIIEAFDVEHSTWMALDVGPKSIELFSRILETAKIITWNGPLGVFEFENFNKGTFAILDKLVDLTKKGTYTLVGGGDSVAAAEKKGVTDQLSFVSTGGGATLTFLEAGRMPGIEVIKDKAS</sequence>
<dbReference type="Proteomes" id="UP000006502">
    <property type="component" value="Chromosome"/>
</dbReference>
<dbReference type="InterPro" id="IPR015911">
    <property type="entry name" value="Phosphoglycerate_kinase_CS"/>
</dbReference>
<dbReference type="PIRSF" id="PIRSF000724">
    <property type="entry name" value="Pgk"/>
    <property type="match status" value="1"/>
</dbReference>
<dbReference type="SUPFAM" id="SSF53748">
    <property type="entry name" value="Phosphoglycerate kinase"/>
    <property type="match status" value="1"/>
</dbReference>
<keyword evidence="5 10" id="KW-0808">Transferase</keyword>
<feature type="binding site" evidence="10">
    <location>
        <position position="123"/>
    </location>
    <ligand>
        <name>substrate</name>
    </ligand>
</feature>
<keyword evidence="9 10" id="KW-0324">Glycolysis</keyword>
<comment type="pathway">
    <text evidence="2 10">Carbohydrate degradation; glycolysis; pyruvate from D-glyceraldehyde 3-phosphate: step 2/5.</text>
</comment>
<organism evidence="14 15">
    <name type="scientific">Mycoplasma haematolamae (strain Purdue)</name>
    <dbReference type="NCBI Taxonomy" id="1212765"/>
    <lineage>
        <taxon>Bacteria</taxon>
        <taxon>Bacillati</taxon>
        <taxon>Mycoplasmatota</taxon>
        <taxon>Mollicutes</taxon>
        <taxon>Mycoplasmataceae</taxon>
        <taxon>Mycoplasma</taxon>
    </lineage>
</organism>